<proteinExistence type="predicted"/>
<dbReference type="GO" id="GO:0000976">
    <property type="term" value="F:transcription cis-regulatory region binding"/>
    <property type="evidence" value="ECO:0007669"/>
    <property type="project" value="TreeGrafter"/>
</dbReference>
<dbReference type="EMBL" id="MJEA01000009">
    <property type="protein sequence ID" value="OQO69748.1"/>
    <property type="molecule type" value="Genomic_DNA"/>
</dbReference>
<dbReference type="PRINTS" id="PR00036">
    <property type="entry name" value="HTHLACI"/>
</dbReference>
<evidence type="ECO:0000256" key="2">
    <source>
        <dbReference type="ARBA" id="ARBA00023125"/>
    </source>
</evidence>
<dbReference type="STRING" id="112904.BH747_09315"/>
<dbReference type="PANTHER" id="PTHR30146:SF109">
    <property type="entry name" value="HTH-TYPE TRANSCRIPTIONAL REGULATOR GALS"/>
    <property type="match status" value="1"/>
</dbReference>
<keyword evidence="3" id="KW-0804">Transcription</keyword>
<dbReference type="InterPro" id="IPR046335">
    <property type="entry name" value="LacI/GalR-like_sensor"/>
</dbReference>
<keyword evidence="1" id="KW-0805">Transcription regulation</keyword>
<reference evidence="5 6" key="1">
    <citation type="journal article" date="2017" name="BMC Microbiol.">
        <title>Comparative genomics of Enterococcus spp. isolated from bovine feces.</title>
        <authorList>
            <person name="Beukers A.G."/>
            <person name="Zaheer R."/>
            <person name="Goji N."/>
            <person name="Amoako K.K."/>
            <person name="Chaves A.V."/>
            <person name="Ward M.P."/>
            <person name="McAllister T.A."/>
        </authorList>
    </citation>
    <scope>NUCLEOTIDE SEQUENCE [LARGE SCALE GENOMIC DNA]</scope>
    <source>
        <strain evidence="5 6">F1129D 143</strain>
    </source>
</reference>
<dbReference type="InterPro" id="IPR010982">
    <property type="entry name" value="Lambda_DNA-bd_dom_sf"/>
</dbReference>
<dbReference type="SUPFAM" id="SSF47413">
    <property type="entry name" value="lambda repressor-like DNA-binding domains"/>
    <property type="match status" value="1"/>
</dbReference>
<evidence type="ECO:0000259" key="4">
    <source>
        <dbReference type="PROSITE" id="PS50932"/>
    </source>
</evidence>
<keyword evidence="2" id="KW-0238">DNA-binding</keyword>
<organism evidence="5 6">
    <name type="scientific">Enterococcus villorum</name>
    <dbReference type="NCBI Taxonomy" id="112904"/>
    <lineage>
        <taxon>Bacteria</taxon>
        <taxon>Bacillati</taxon>
        <taxon>Bacillota</taxon>
        <taxon>Bacilli</taxon>
        <taxon>Lactobacillales</taxon>
        <taxon>Enterococcaceae</taxon>
        <taxon>Enterococcus</taxon>
    </lineage>
</organism>
<dbReference type="PANTHER" id="PTHR30146">
    <property type="entry name" value="LACI-RELATED TRANSCRIPTIONAL REPRESSOR"/>
    <property type="match status" value="1"/>
</dbReference>
<dbReference type="Gene3D" id="3.40.50.2300">
    <property type="match status" value="2"/>
</dbReference>
<dbReference type="SUPFAM" id="SSF53822">
    <property type="entry name" value="Periplasmic binding protein-like I"/>
    <property type="match status" value="1"/>
</dbReference>
<dbReference type="SMART" id="SM00354">
    <property type="entry name" value="HTH_LACI"/>
    <property type="match status" value="1"/>
</dbReference>
<dbReference type="Pfam" id="PF00356">
    <property type="entry name" value="LacI"/>
    <property type="match status" value="1"/>
</dbReference>
<comment type="caution">
    <text evidence="5">The sequence shown here is derived from an EMBL/GenBank/DDBJ whole genome shotgun (WGS) entry which is preliminary data.</text>
</comment>
<dbReference type="Pfam" id="PF13377">
    <property type="entry name" value="Peripla_BP_3"/>
    <property type="match status" value="1"/>
</dbReference>
<sequence>MKPTIYDIAKKANVSKSTVSRVLNNQPNISEKAKTCVLQAIKELNYEPSKIARGLSGNGFDAILALSHRSTHTTYGNPFFSDVIQSISAVSEENNFDLILQTAKTPEEELEKCKKKIQEKMIKGIIILSSTMDESLLLELDQSNIPIVVIGKVEHNYDNIYSVDTDNFQDSYDLVEMLIKHGHQHIGCLHAPTDVAVSNERLNGYRQCLFDYHLDIRNEWMIDGGFLLEDGIVGMEKLMQLSEQPTAIFSTDALKSLSIYKIAEQIGKRIPDDLSIAGFSDPLLSSLVTPQLTRIDIPTNQLGIKATNLLFQLIHQQFPEKKRVLLSTELTVTNSIKKR</sequence>
<dbReference type="OrthoDB" id="9784962at2"/>
<protein>
    <submittedName>
        <fullName evidence="5">LacI family transcriptional regulator</fullName>
    </submittedName>
</protein>
<accession>A0A1V8YAV8</accession>
<feature type="domain" description="HTH lacI-type" evidence="4">
    <location>
        <begin position="3"/>
        <end position="57"/>
    </location>
</feature>
<dbReference type="InterPro" id="IPR028082">
    <property type="entry name" value="Peripla_BP_I"/>
</dbReference>
<dbReference type="CDD" id="cd01392">
    <property type="entry name" value="HTH_LacI"/>
    <property type="match status" value="1"/>
</dbReference>
<evidence type="ECO:0000313" key="6">
    <source>
        <dbReference type="Proteomes" id="UP000192477"/>
    </source>
</evidence>
<dbReference type="PROSITE" id="PS50932">
    <property type="entry name" value="HTH_LACI_2"/>
    <property type="match status" value="1"/>
</dbReference>
<dbReference type="RefSeq" id="WP_081184122.1">
    <property type="nucleotide sequence ID" value="NZ_MJEA01000009.1"/>
</dbReference>
<evidence type="ECO:0000256" key="1">
    <source>
        <dbReference type="ARBA" id="ARBA00023015"/>
    </source>
</evidence>
<evidence type="ECO:0000313" key="5">
    <source>
        <dbReference type="EMBL" id="OQO69748.1"/>
    </source>
</evidence>
<dbReference type="CDD" id="cd06267">
    <property type="entry name" value="PBP1_LacI_sugar_binding-like"/>
    <property type="match status" value="1"/>
</dbReference>
<dbReference type="Proteomes" id="UP000192477">
    <property type="component" value="Unassembled WGS sequence"/>
</dbReference>
<evidence type="ECO:0000256" key="3">
    <source>
        <dbReference type="ARBA" id="ARBA00023163"/>
    </source>
</evidence>
<dbReference type="AlphaFoldDB" id="A0A1V8YAV8"/>
<dbReference type="InterPro" id="IPR000843">
    <property type="entry name" value="HTH_LacI"/>
</dbReference>
<name>A0A1V8YAV8_9ENTE</name>
<dbReference type="PROSITE" id="PS00356">
    <property type="entry name" value="HTH_LACI_1"/>
    <property type="match status" value="1"/>
</dbReference>
<dbReference type="Gene3D" id="1.10.260.40">
    <property type="entry name" value="lambda repressor-like DNA-binding domains"/>
    <property type="match status" value="1"/>
</dbReference>
<dbReference type="GO" id="GO:0003700">
    <property type="term" value="F:DNA-binding transcription factor activity"/>
    <property type="evidence" value="ECO:0007669"/>
    <property type="project" value="TreeGrafter"/>
</dbReference>
<gene>
    <name evidence="5" type="ORF">BH747_09315</name>
</gene>